<dbReference type="Proteomes" id="UP001276659">
    <property type="component" value="Unassembled WGS sequence"/>
</dbReference>
<proteinExistence type="predicted"/>
<evidence type="ECO:0000313" key="1">
    <source>
        <dbReference type="EMBL" id="KAK3168927.1"/>
    </source>
</evidence>
<sequence length="193" mass="22359">MPVKHSSRAQALKKEEFSRYLRLEILLYYYKQIMLGDSIGKDVDNFYNTFLPLYFKAEENYGVEQESRVAKDLGIFQRSDLTIRTIKNGTPKKIILLEDKCKEIETQDAAWAAALDQVTRYACLIRTEPGQNAASDILYLTVNIGTYIRFYELHLNESTARDFGPAEGQLLELADNEEEIHQLFTRLHDLTMH</sequence>
<evidence type="ECO:0000313" key="2">
    <source>
        <dbReference type="Proteomes" id="UP001276659"/>
    </source>
</evidence>
<comment type="caution">
    <text evidence="1">The sequence shown here is derived from an EMBL/GenBank/DDBJ whole genome shotgun (WGS) entry which is preliminary data.</text>
</comment>
<protein>
    <submittedName>
        <fullName evidence="1">Uncharacterized protein</fullName>
    </submittedName>
</protein>
<organism evidence="1 2">
    <name type="scientific">Lepraria neglecta</name>
    <dbReference type="NCBI Taxonomy" id="209136"/>
    <lineage>
        <taxon>Eukaryota</taxon>
        <taxon>Fungi</taxon>
        <taxon>Dikarya</taxon>
        <taxon>Ascomycota</taxon>
        <taxon>Pezizomycotina</taxon>
        <taxon>Lecanoromycetes</taxon>
        <taxon>OSLEUM clade</taxon>
        <taxon>Lecanoromycetidae</taxon>
        <taxon>Lecanorales</taxon>
        <taxon>Lecanorineae</taxon>
        <taxon>Stereocaulaceae</taxon>
        <taxon>Lepraria</taxon>
    </lineage>
</organism>
<reference evidence="1" key="1">
    <citation type="submission" date="2022-11" db="EMBL/GenBank/DDBJ databases">
        <title>Chromosomal genome sequence assembly and mating type (MAT) locus characterization of the leprose asexual lichenized fungus Lepraria neglecta (Nyl.) Erichsen.</title>
        <authorList>
            <person name="Allen J.L."/>
            <person name="Pfeffer B."/>
        </authorList>
    </citation>
    <scope>NUCLEOTIDE SEQUENCE</scope>
    <source>
        <strain evidence="1">Allen 5258</strain>
    </source>
</reference>
<gene>
    <name evidence="1" type="ORF">OEA41_005375</name>
</gene>
<keyword evidence="2" id="KW-1185">Reference proteome</keyword>
<accession>A0AAE0DFJ0</accession>
<name>A0AAE0DFJ0_9LECA</name>
<dbReference type="AlphaFoldDB" id="A0AAE0DFJ0"/>
<dbReference type="EMBL" id="JASNWA010000010">
    <property type="protein sequence ID" value="KAK3168927.1"/>
    <property type="molecule type" value="Genomic_DNA"/>
</dbReference>